<evidence type="ECO:0000313" key="2">
    <source>
        <dbReference type="Proteomes" id="UP000179283"/>
    </source>
</evidence>
<dbReference type="EMBL" id="MHWD01000016">
    <property type="protein sequence ID" value="OHB03782.1"/>
    <property type="molecule type" value="Genomic_DNA"/>
</dbReference>
<accession>A0A1G2U4M9</accession>
<sequence>MAITLPLYGVWADTASIRNNVSASASTGGDGQATSQVEIKTVINGEIVEDINETVSSPAGESSSIKRVRKLSCLHLAPEQSLAQEQRQRGFLKLALRQERIITRLRLAPKSLP</sequence>
<reference evidence="1 2" key="1">
    <citation type="journal article" date="2016" name="Nat. Commun.">
        <title>Thousands of microbial genomes shed light on interconnected biogeochemical processes in an aquifer system.</title>
        <authorList>
            <person name="Anantharaman K."/>
            <person name="Brown C.T."/>
            <person name="Hug L.A."/>
            <person name="Sharon I."/>
            <person name="Castelle C.J."/>
            <person name="Probst A.J."/>
            <person name="Thomas B.C."/>
            <person name="Singh A."/>
            <person name="Wilkins M.J."/>
            <person name="Karaoz U."/>
            <person name="Brodie E.L."/>
            <person name="Williams K.H."/>
            <person name="Hubbard S.S."/>
            <person name="Banfield J.F."/>
        </authorList>
    </citation>
    <scope>NUCLEOTIDE SEQUENCE [LARGE SCALE GENOMIC DNA]</scope>
</reference>
<dbReference type="Proteomes" id="UP000179283">
    <property type="component" value="Unassembled WGS sequence"/>
</dbReference>
<comment type="caution">
    <text evidence="1">The sequence shown here is derived from an EMBL/GenBank/DDBJ whole genome shotgun (WGS) entry which is preliminary data.</text>
</comment>
<protein>
    <submittedName>
        <fullName evidence="1">Uncharacterized protein</fullName>
    </submittedName>
</protein>
<dbReference type="AlphaFoldDB" id="A0A1G2U4M9"/>
<evidence type="ECO:0000313" key="1">
    <source>
        <dbReference type="EMBL" id="OHB03782.1"/>
    </source>
</evidence>
<gene>
    <name evidence="1" type="ORF">A2920_01880</name>
</gene>
<proteinExistence type="predicted"/>
<organism evidence="1 2">
    <name type="scientific">Candidatus Zambryskibacteria bacterium RIFCSPLOWO2_01_FULL_43_17</name>
    <dbReference type="NCBI Taxonomy" id="1802760"/>
    <lineage>
        <taxon>Bacteria</taxon>
        <taxon>Candidatus Zambryskiibacteriota</taxon>
    </lineage>
</organism>
<name>A0A1G2U4M9_9BACT</name>